<accession>N6ZY88</accession>
<dbReference type="EMBL" id="AMXF01000064">
    <property type="protein sequence ID" value="ENO97109.1"/>
    <property type="molecule type" value="Genomic_DNA"/>
</dbReference>
<evidence type="ECO:0000313" key="1">
    <source>
        <dbReference type="EMBL" id="ENO97109.1"/>
    </source>
</evidence>
<evidence type="ECO:0000313" key="2">
    <source>
        <dbReference type="Proteomes" id="UP000013047"/>
    </source>
</evidence>
<dbReference type="RefSeq" id="WP_004362384.1">
    <property type="nucleotide sequence ID" value="NZ_AMXF01000064.1"/>
</dbReference>
<dbReference type="Pfam" id="PF11902">
    <property type="entry name" value="DUF3422"/>
    <property type="match status" value="1"/>
</dbReference>
<dbReference type="InterPro" id="IPR021830">
    <property type="entry name" value="DUF3422"/>
</dbReference>
<reference evidence="1 2" key="1">
    <citation type="submission" date="2012-09" db="EMBL/GenBank/DDBJ databases">
        <title>Draft Genome Sequences of 6 Strains from Genus Thauera.</title>
        <authorList>
            <person name="Liu B."/>
            <person name="Shapleigh J.P."/>
            <person name="Frostegard A.H."/>
        </authorList>
    </citation>
    <scope>NUCLEOTIDE SEQUENCE [LARGE SCALE GENOMIC DNA]</scope>
    <source>
        <strain evidence="1 2">B4P</strain>
    </source>
</reference>
<name>N6ZY88_9RHOO</name>
<sequence>MNTQRTLNHPLRLALAGEMHARPFMRIEPPERVLHLALFAGDALDRHHAWLGELCECFGVSAPQRGASYFFHDFGPWRLKWENHSEFSTYTFAFRGDGSGDFADDLLRRLPQAWLGQLAGNVISAAQLAFVSAGGQPLAASDPWLRTQFSGPLIAGARVMAGGEVWSDFLVQPDGVSRFLLRDVGLREFQAGRLRA</sequence>
<keyword evidence="2" id="KW-1185">Reference proteome</keyword>
<comment type="caution">
    <text evidence="1">The sequence shown here is derived from an EMBL/GenBank/DDBJ whole genome shotgun (WGS) entry which is preliminary data.</text>
</comment>
<dbReference type="AlphaFoldDB" id="N6ZY88"/>
<dbReference type="OrthoDB" id="9767470at2"/>
<proteinExistence type="predicted"/>
<organism evidence="1 2">
    <name type="scientific">Thauera phenylacetica B4P</name>
    <dbReference type="NCBI Taxonomy" id="1234382"/>
    <lineage>
        <taxon>Bacteria</taxon>
        <taxon>Pseudomonadati</taxon>
        <taxon>Pseudomonadota</taxon>
        <taxon>Betaproteobacteria</taxon>
        <taxon>Rhodocyclales</taxon>
        <taxon>Zoogloeaceae</taxon>
        <taxon>Thauera</taxon>
    </lineage>
</organism>
<protein>
    <submittedName>
        <fullName evidence="1">Membrane-anchored protein</fullName>
    </submittedName>
</protein>
<dbReference type="Proteomes" id="UP000013047">
    <property type="component" value="Unassembled WGS sequence"/>
</dbReference>
<gene>
    <name evidence="1" type="ORF">C667_10575</name>
</gene>